<dbReference type="Gene3D" id="1.10.10.10">
    <property type="entry name" value="Winged helix-like DNA-binding domain superfamily/Winged helix DNA-binding domain"/>
    <property type="match status" value="1"/>
</dbReference>
<evidence type="ECO:0000256" key="1">
    <source>
        <dbReference type="ARBA" id="ARBA00009437"/>
    </source>
</evidence>
<sequence>MDLRNIRYFLAVADTGSITEAAKTLHLSQPPLSMAMAKLETELGVTLLNRLPRGVSLTPAGRYLQAAGLRLVTEEQRLSAALQAMGQGLEGELRVGAEPMGLWRVVSTRVAEFLAEHPRVSLDLTDVAPWAQLENLANGYLDLAVIPVLPQEPLPHISDVEFDVDIVATLPLTLVAPSSWGLNAQKPLALASLKDRTWILPGRVPGTRSLSRLIDDRFTAAGGSPTTVIPVPTMQTAGTLVAAGLGVSVMSDEMAATHPGVDRIPVEGGWPELPLGLVRRQGGIVTPVAARFAALFGVDVMDDQPERAGERTHGRTT</sequence>
<feature type="domain" description="HTH lysR-type" evidence="5">
    <location>
        <begin position="1"/>
        <end position="58"/>
    </location>
</feature>
<name>A0AAU1U2C2_9ACTN</name>
<dbReference type="EMBL" id="CP108195">
    <property type="protein sequence ID" value="WTS11967.1"/>
    <property type="molecule type" value="Genomic_DNA"/>
</dbReference>
<dbReference type="InterPro" id="IPR036388">
    <property type="entry name" value="WH-like_DNA-bd_sf"/>
</dbReference>
<dbReference type="Gene3D" id="3.40.190.290">
    <property type="match status" value="1"/>
</dbReference>
<dbReference type="GO" id="GO:0032993">
    <property type="term" value="C:protein-DNA complex"/>
    <property type="evidence" value="ECO:0007669"/>
    <property type="project" value="TreeGrafter"/>
</dbReference>
<dbReference type="SUPFAM" id="SSF46785">
    <property type="entry name" value="Winged helix' DNA-binding domain"/>
    <property type="match status" value="1"/>
</dbReference>
<dbReference type="SUPFAM" id="SSF53850">
    <property type="entry name" value="Periplasmic binding protein-like II"/>
    <property type="match status" value="1"/>
</dbReference>
<protein>
    <submittedName>
        <fullName evidence="6">LysR family transcriptional regulator</fullName>
    </submittedName>
</protein>
<keyword evidence="2" id="KW-0805">Transcription regulation</keyword>
<dbReference type="PANTHER" id="PTHR30346">
    <property type="entry name" value="TRANSCRIPTIONAL DUAL REGULATOR HCAR-RELATED"/>
    <property type="match status" value="1"/>
</dbReference>
<dbReference type="GO" id="GO:0003700">
    <property type="term" value="F:DNA-binding transcription factor activity"/>
    <property type="evidence" value="ECO:0007669"/>
    <property type="project" value="InterPro"/>
</dbReference>
<evidence type="ECO:0000256" key="2">
    <source>
        <dbReference type="ARBA" id="ARBA00023015"/>
    </source>
</evidence>
<proteinExistence type="inferred from homology"/>
<dbReference type="Pfam" id="PF00126">
    <property type="entry name" value="HTH_1"/>
    <property type="match status" value="1"/>
</dbReference>
<dbReference type="InterPro" id="IPR036390">
    <property type="entry name" value="WH_DNA-bd_sf"/>
</dbReference>
<accession>A0AAU1U2C2</accession>
<dbReference type="AlphaFoldDB" id="A0AAU1U2C2"/>
<comment type="similarity">
    <text evidence="1">Belongs to the LysR transcriptional regulatory family.</text>
</comment>
<evidence type="ECO:0000313" key="6">
    <source>
        <dbReference type="EMBL" id="WTS11967.1"/>
    </source>
</evidence>
<dbReference type="Pfam" id="PF03466">
    <property type="entry name" value="LysR_substrate"/>
    <property type="match status" value="1"/>
</dbReference>
<evidence type="ECO:0000256" key="3">
    <source>
        <dbReference type="ARBA" id="ARBA00023125"/>
    </source>
</evidence>
<dbReference type="PANTHER" id="PTHR30346:SF28">
    <property type="entry name" value="HTH-TYPE TRANSCRIPTIONAL REGULATOR CYNR"/>
    <property type="match status" value="1"/>
</dbReference>
<keyword evidence="3" id="KW-0238">DNA-binding</keyword>
<dbReference type="InterPro" id="IPR000847">
    <property type="entry name" value="LysR_HTH_N"/>
</dbReference>
<dbReference type="PROSITE" id="PS50931">
    <property type="entry name" value="HTH_LYSR"/>
    <property type="match status" value="1"/>
</dbReference>
<organism evidence="6">
    <name type="scientific">Streptomyces sp. NBC_00119</name>
    <dbReference type="NCBI Taxonomy" id="2975659"/>
    <lineage>
        <taxon>Bacteria</taxon>
        <taxon>Bacillati</taxon>
        <taxon>Actinomycetota</taxon>
        <taxon>Actinomycetes</taxon>
        <taxon>Kitasatosporales</taxon>
        <taxon>Streptomycetaceae</taxon>
        <taxon>Streptomyces</taxon>
    </lineage>
</organism>
<dbReference type="InterPro" id="IPR005119">
    <property type="entry name" value="LysR_subst-bd"/>
</dbReference>
<dbReference type="PRINTS" id="PR00039">
    <property type="entry name" value="HTHLYSR"/>
</dbReference>
<dbReference type="FunFam" id="1.10.10.10:FF:000001">
    <property type="entry name" value="LysR family transcriptional regulator"/>
    <property type="match status" value="1"/>
</dbReference>
<dbReference type="GO" id="GO:0003677">
    <property type="term" value="F:DNA binding"/>
    <property type="evidence" value="ECO:0007669"/>
    <property type="project" value="UniProtKB-KW"/>
</dbReference>
<gene>
    <name evidence="6" type="ORF">OHU69_13565</name>
</gene>
<reference evidence="6" key="1">
    <citation type="submission" date="2022-10" db="EMBL/GenBank/DDBJ databases">
        <title>The complete genomes of actinobacterial strains from the NBC collection.</title>
        <authorList>
            <person name="Joergensen T.S."/>
            <person name="Alvarez Arevalo M."/>
            <person name="Sterndorff E.B."/>
            <person name="Faurdal D."/>
            <person name="Vuksanovic O."/>
            <person name="Mourched A.-S."/>
            <person name="Charusanti P."/>
            <person name="Shaw S."/>
            <person name="Blin K."/>
            <person name="Weber T."/>
        </authorList>
    </citation>
    <scope>NUCLEOTIDE SEQUENCE</scope>
    <source>
        <strain evidence="6">NBC_00119</strain>
    </source>
</reference>
<keyword evidence="4" id="KW-0804">Transcription</keyword>
<evidence type="ECO:0000256" key="4">
    <source>
        <dbReference type="ARBA" id="ARBA00023163"/>
    </source>
</evidence>
<evidence type="ECO:0000259" key="5">
    <source>
        <dbReference type="PROSITE" id="PS50931"/>
    </source>
</evidence>
<dbReference type="CDD" id="cd08414">
    <property type="entry name" value="PBP2_LTTR_aromatics_like"/>
    <property type="match status" value="1"/>
</dbReference>